<comment type="caution">
    <text evidence="2">The sequence shown here is derived from an EMBL/GenBank/DDBJ whole genome shotgun (WGS) entry which is preliminary data.</text>
</comment>
<evidence type="ECO:0000256" key="1">
    <source>
        <dbReference type="SAM" id="Phobius"/>
    </source>
</evidence>
<evidence type="ECO:0008006" key="4">
    <source>
        <dbReference type="Google" id="ProtNLM"/>
    </source>
</evidence>
<accession>A0ABU5QEB9</accession>
<feature type="transmembrane region" description="Helical" evidence="1">
    <location>
        <begin position="301"/>
        <end position="321"/>
    </location>
</feature>
<sequence>MTGSPFEFDTADAMGYHEEALWVLDLLSKKQLHIYWVYIKENYSDLGYVAYLTFIYSFLAKSVLLVRLIKAVLSAYTCVLIYKIAKRNFGNSVANIAGISSLLLPNFIYYCGLHLKETEMIFILVFFIERADYLLREKELKLFTLFTILLSGGALFFFRTVLGIAALLAFITAFTFSTNRYLGIRKKIGLGTIAVLFIILMSGGAISNEINSLLEQNKTNQSVSMQARAKRVSGNKLAVYGSAVVFAPFMLLGPFPTLVDIKTQQNQMLMNGGYFVRNVFVFFLFIGLITLVNMKQIKNHLLIIVFTFSYLVVIALSKFAISERFHFPVLPFIVILSSYGITELNTKNKQYYIPYLVLVFFIIVGWNYFKLAGRE</sequence>
<keyword evidence="3" id="KW-1185">Reference proteome</keyword>
<gene>
    <name evidence="2" type="ORF">VB248_18710</name>
</gene>
<feature type="transmembrane region" description="Helical" evidence="1">
    <location>
        <begin position="89"/>
        <end position="108"/>
    </location>
</feature>
<evidence type="ECO:0000313" key="3">
    <source>
        <dbReference type="Proteomes" id="UP001302949"/>
    </source>
</evidence>
<feature type="transmembrane region" description="Helical" evidence="1">
    <location>
        <begin position="237"/>
        <end position="255"/>
    </location>
</feature>
<reference evidence="2 3" key="1">
    <citation type="submission" date="2023-12" db="EMBL/GenBank/DDBJ databases">
        <title>Novel species of the genus Arcicella isolated from rivers.</title>
        <authorList>
            <person name="Lu H."/>
        </authorList>
    </citation>
    <scope>NUCLEOTIDE SEQUENCE [LARGE SCALE GENOMIC DNA]</scope>
    <source>
        <strain evidence="2 3">KCTC 23307</strain>
    </source>
</reference>
<feature type="transmembrane region" description="Helical" evidence="1">
    <location>
        <begin position="351"/>
        <end position="369"/>
    </location>
</feature>
<keyword evidence="1" id="KW-1133">Transmembrane helix</keyword>
<protein>
    <recommendedName>
        <fullName evidence="4">Glycosyltransferase RgtA/B/C/D-like domain-containing protein</fullName>
    </recommendedName>
</protein>
<feature type="transmembrane region" description="Helical" evidence="1">
    <location>
        <begin position="143"/>
        <end position="176"/>
    </location>
</feature>
<keyword evidence="1" id="KW-0812">Transmembrane</keyword>
<keyword evidence="1" id="KW-0472">Membrane</keyword>
<proteinExistence type="predicted"/>
<dbReference type="EMBL" id="JAYFUM010000024">
    <property type="protein sequence ID" value="MEA5141191.1"/>
    <property type="molecule type" value="Genomic_DNA"/>
</dbReference>
<dbReference type="Proteomes" id="UP001302949">
    <property type="component" value="Unassembled WGS sequence"/>
</dbReference>
<name>A0ABU5QEB9_9BACT</name>
<feature type="transmembrane region" description="Helical" evidence="1">
    <location>
        <begin position="48"/>
        <end position="69"/>
    </location>
</feature>
<feature type="transmembrane region" description="Helical" evidence="1">
    <location>
        <begin position="275"/>
        <end position="294"/>
    </location>
</feature>
<organism evidence="2 3">
    <name type="scientific">Arcicella rigui</name>
    <dbReference type="NCBI Taxonomy" id="797020"/>
    <lineage>
        <taxon>Bacteria</taxon>
        <taxon>Pseudomonadati</taxon>
        <taxon>Bacteroidota</taxon>
        <taxon>Cytophagia</taxon>
        <taxon>Cytophagales</taxon>
        <taxon>Flectobacillaceae</taxon>
        <taxon>Arcicella</taxon>
    </lineage>
</organism>
<dbReference type="RefSeq" id="WP_323298348.1">
    <property type="nucleotide sequence ID" value="NZ_JAYFUM010000024.1"/>
</dbReference>
<evidence type="ECO:0000313" key="2">
    <source>
        <dbReference type="EMBL" id="MEA5141191.1"/>
    </source>
</evidence>